<dbReference type="PROSITE" id="PS50234">
    <property type="entry name" value="VWFA"/>
    <property type="match status" value="1"/>
</dbReference>
<feature type="transmembrane region" description="Helical" evidence="1">
    <location>
        <begin position="59"/>
        <end position="78"/>
    </location>
</feature>
<dbReference type="KEGG" id="tpla:ElP_06260"/>
<dbReference type="InterPro" id="IPR024163">
    <property type="entry name" value="Aerotolerance_reg_N"/>
</dbReference>
<gene>
    <name evidence="3" type="ORF">ElP_06260</name>
</gene>
<dbReference type="OrthoDB" id="228877at2"/>
<dbReference type="Gene3D" id="3.40.50.410">
    <property type="entry name" value="von Willebrand factor, type A domain"/>
    <property type="match status" value="1"/>
</dbReference>
<keyword evidence="4" id="KW-1185">Reference proteome</keyword>
<protein>
    <recommendedName>
        <fullName evidence="2">VWFA domain-containing protein</fullName>
    </recommendedName>
</protein>
<reference evidence="3 4" key="1">
    <citation type="submission" date="2019-02" db="EMBL/GenBank/DDBJ databases">
        <title>Deep-cultivation of Planctomycetes and their phenomic and genomic characterization uncovers novel biology.</title>
        <authorList>
            <person name="Wiegand S."/>
            <person name="Jogler M."/>
            <person name="Boedeker C."/>
            <person name="Pinto D."/>
            <person name="Vollmers J."/>
            <person name="Rivas-Marin E."/>
            <person name="Kohn T."/>
            <person name="Peeters S.H."/>
            <person name="Heuer A."/>
            <person name="Rast P."/>
            <person name="Oberbeckmann S."/>
            <person name="Bunk B."/>
            <person name="Jeske O."/>
            <person name="Meyerdierks A."/>
            <person name="Storesund J.E."/>
            <person name="Kallscheuer N."/>
            <person name="Luecker S."/>
            <person name="Lage O.M."/>
            <person name="Pohl T."/>
            <person name="Merkel B.J."/>
            <person name="Hornburger P."/>
            <person name="Mueller R.-W."/>
            <person name="Bruemmer F."/>
            <person name="Labrenz M."/>
            <person name="Spormann A.M."/>
            <person name="Op den Camp H."/>
            <person name="Overmann J."/>
            <person name="Amann R."/>
            <person name="Jetten M.S.M."/>
            <person name="Mascher T."/>
            <person name="Medema M.H."/>
            <person name="Devos D.P."/>
            <person name="Kaster A.-K."/>
            <person name="Ovreas L."/>
            <person name="Rohde M."/>
            <person name="Galperin M.Y."/>
            <person name="Jogler C."/>
        </authorList>
    </citation>
    <scope>NUCLEOTIDE SEQUENCE [LARGE SCALE GENOMIC DNA]</scope>
    <source>
        <strain evidence="3 4">ElP</strain>
    </source>
</reference>
<proteinExistence type="predicted"/>
<dbReference type="EMBL" id="CP036426">
    <property type="protein sequence ID" value="QDV32786.1"/>
    <property type="molecule type" value="Genomic_DNA"/>
</dbReference>
<accession>A0A518GW09</accession>
<dbReference type="InterPro" id="IPR029062">
    <property type="entry name" value="Class_I_gatase-like"/>
</dbReference>
<evidence type="ECO:0000313" key="4">
    <source>
        <dbReference type="Proteomes" id="UP000317835"/>
    </source>
</evidence>
<dbReference type="InterPro" id="IPR002035">
    <property type="entry name" value="VWF_A"/>
</dbReference>
<dbReference type="RefSeq" id="WP_145267136.1">
    <property type="nucleotide sequence ID" value="NZ_CP036426.1"/>
</dbReference>
<dbReference type="SUPFAM" id="SSF53300">
    <property type="entry name" value="vWA-like"/>
    <property type="match status" value="1"/>
</dbReference>
<dbReference type="PANTHER" id="PTHR37464">
    <property type="entry name" value="BLL2463 PROTEIN"/>
    <property type="match status" value="1"/>
</dbReference>
<feature type="transmembrane region" description="Helical" evidence="1">
    <location>
        <begin position="663"/>
        <end position="682"/>
    </location>
</feature>
<evidence type="ECO:0000256" key="1">
    <source>
        <dbReference type="SAM" id="Phobius"/>
    </source>
</evidence>
<dbReference type="InterPro" id="IPR036465">
    <property type="entry name" value="vWFA_dom_sf"/>
</dbReference>
<dbReference type="Pfam" id="PF13519">
    <property type="entry name" value="VWA_2"/>
    <property type="match status" value="1"/>
</dbReference>
<dbReference type="CDD" id="cd00198">
    <property type="entry name" value="vWFA"/>
    <property type="match status" value="1"/>
</dbReference>
<name>A0A518GW09_9BACT</name>
<organism evidence="3 4">
    <name type="scientific">Tautonia plasticadhaerens</name>
    <dbReference type="NCBI Taxonomy" id="2527974"/>
    <lineage>
        <taxon>Bacteria</taxon>
        <taxon>Pseudomonadati</taxon>
        <taxon>Planctomycetota</taxon>
        <taxon>Planctomycetia</taxon>
        <taxon>Isosphaerales</taxon>
        <taxon>Isosphaeraceae</taxon>
        <taxon>Tautonia</taxon>
    </lineage>
</organism>
<evidence type="ECO:0000313" key="3">
    <source>
        <dbReference type="EMBL" id="QDV32786.1"/>
    </source>
</evidence>
<dbReference type="Pfam" id="PF07584">
    <property type="entry name" value="BatA"/>
    <property type="match status" value="1"/>
</dbReference>
<feature type="transmembrane region" description="Helical" evidence="1">
    <location>
        <begin position="6"/>
        <end position="24"/>
    </location>
</feature>
<dbReference type="Gene3D" id="3.40.50.880">
    <property type="match status" value="1"/>
</dbReference>
<dbReference type="Proteomes" id="UP000317835">
    <property type="component" value="Chromosome"/>
</dbReference>
<keyword evidence="1" id="KW-0812">Transmembrane</keyword>
<dbReference type="SUPFAM" id="SSF52317">
    <property type="entry name" value="Class I glutamine amidotransferase-like"/>
    <property type="match status" value="1"/>
</dbReference>
<keyword evidence="1" id="KW-0472">Membrane</keyword>
<dbReference type="PANTHER" id="PTHR37464:SF1">
    <property type="entry name" value="BLL2463 PROTEIN"/>
    <property type="match status" value="1"/>
</dbReference>
<keyword evidence="1" id="KW-1133">Transmembrane helix</keyword>
<evidence type="ECO:0000259" key="2">
    <source>
        <dbReference type="PROSITE" id="PS50234"/>
    </source>
</evidence>
<dbReference type="InterPro" id="IPR011933">
    <property type="entry name" value="Double_TM_dom"/>
</dbReference>
<dbReference type="SMART" id="SM00327">
    <property type="entry name" value="VWA"/>
    <property type="match status" value="1"/>
</dbReference>
<dbReference type="AlphaFoldDB" id="A0A518GW09"/>
<sequence length="698" mass="75271">MSFLTPLYILGALAIAAPIVFHLIRRTPKGEVPFSSLMFLSPTPPKLTRRSRLENWPLLLLRALALLLLALAFGRPFLRQAARLDAGEAADRRVVVLLDTSASMRRGDLWERARRLADEAIGETRPGDRLAVLAFDDATRPLLSFDESGTLDPSRRLAVARSRLDELRPTWRATDLGQALLDAVAAFEDEARGDDLAGEVPRRIVLVSDLQRGARLDAIGDVEWPADVRVELRTVSDPSGNAGLQRLATPTVPTADAEQDDAIRVRVSNEGGSPGERFRVGWAEGDERPTDVSVPPGESRVVRVARPGGGTGGALILEGDPSEFDNVVYIADAPVVPETLLFLGDDALDDPEALLYYVARAFEDLPGREVRVRAVRAGEALAIETEQAVPLVVVADDPGEEAVARLSRFARDGGTVLGVLASADHAGTIEAIGGLTLGDVEEARVDPDAMLGEIDFGHPLFAPMAGPQYNDFTNVRFWHYRRIDEESLGDGRVVARFEGGTPAVVEWPMGRGRLVVLASSWGPGDSQLARSSKFVPLMTSLLDRGAEDEFDAGGLTVGDRIPVPEGDGERVVRTPGGSDVVLSAGTDEFSGAEVPGVYAVEGPDGPRRFAVNLDPAEGRTDPLEVAALEQLGVRMAGREADEADEAEARRQLMNAELERRQKLWRWGVVAAIGILIVETWLAGRFARPRPARAEAVAS</sequence>
<dbReference type="NCBIfam" id="TIGR02226">
    <property type="entry name" value="two_anch"/>
    <property type="match status" value="1"/>
</dbReference>
<feature type="domain" description="VWFA" evidence="2">
    <location>
        <begin position="93"/>
        <end position="209"/>
    </location>
</feature>